<evidence type="ECO:0000313" key="6">
    <source>
        <dbReference type="EMBL" id="EYB86173.1"/>
    </source>
</evidence>
<reference evidence="7" key="1">
    <citation type="journal article" date="2015" name="Nat. Genet.">
        <title>The genome and transcriptome of the zoonotic hookworm Ancylostoma ceylanicum identify infection-specific gene families.</title>
        <authorList>
            <person name="Schwarz E.M."/>
            <person name="Hu Y."/>
            <person name="Antoshechkin I."/>
            <person name="Miller M.M."/>
            <person name="Sternberg P.W."/>
            <person name="Aroian R.V."/>
        </authorList>
    </citation>
    <scope>NUCLEOTIDE SEQUENCE</scope>
    <source>
        <strain evidence="7">HY135</strain>
    </source>
</reference>
<keyword evidence="7" id="KW-1185">Reference proteome</keyword>
<evidence type="ECO:0000256" key="5">
    <source>
        <dbReference type="SAM" id="Phobius"/>
    </source>
</evidence>
<keyword evidence="3 5" id="KW-1133">Transmembrane helix</keyword>
<dbReference type="EMBL" id="JARK01001619">
    <property type="protein sequence ID" value="EYB86173.1"/>
    <property type="molecule type" value="Genomic_DNA"/>
</dbReference>
<evidence type="ECO:0008006" key="8">
    <source>
        <dbReference type="Google" id="ProtNLM"/>
    </source>
</evidence>
<organism evidence="6 7">
    <name type="scientific">Ancylostoma ceylanicum</name>
    <dbReference type="NCBI Taxonomy" id="53326"/>
    <lineage>
        <taxon>Eukaryota</taxon>
        <taxon>Metazoa</taxon>
        <taxon>Ecdysozoa</taxon>
        <taxon>Nematoda</taxon>
        <taxon>Chromadorea</taxon>
        <taxon>Rhabditida</taxon>
        <taxon>Rhabditina</taxon>
        <taxon>Rhabditomorpha</taxon>
        <taxon>Strongyloidea</taxon>
        <taxon>Ancylostomatidae</taxon>
        <taxon>Ancylostomatinae</taxon>
        <taxon>Ancylostoma</taxon>
    </lineage>
</organism>
<dbReference type="GO" id="GO:0016020">
    <property type="term" value="C:membrane"/>
    <property type="evidence" value="ECO:0007669"/>
    <property type="project" value="UniProtKB-SubCell"/>
</dbReference>
<dbReference type="InterPro" id="IPR000276">
    <property type="entry name" value="GPCR_Rhodpsn"/>
</dbReference>
<evidence type="ECO:0000313" key="7">
    <source>
        <dbReference type="Proteomes" id="UP000024635"/>
    </source>
</evidence>
<proteinExistence type="predicted"/>
<keyword evidence="2 5" id="KW-0812">Transmembrane</keyword>
<name>A0A016S6C0_9BILA</name>
<feature type="transmembrane region" description="Helical" evidence="5">
    <location>
        <begin position="52"/>
        <end position="82"/>
    </location>
</feature>
<gene>
    <name evidence="6" type="primary">Acey_s0283.g1295</name>
    <name evidence="6" type="ORF">Y032_0283g1295</name>
</gene>
<feature type="transmembrane region" description="Helical" evidence="5">
    <location>
        <begin position="21"/>
        <end position="46"/>
    </location>
</feature>
<evidence type="ECO:0000256" key="2">
    <source>
        <dbReference type="ARBA" id="ARBA00022692"/>
    </source>
</evidence>
<evidence type="ECO:0000256" key="4">
    <source>
        <dbReference type="ARBA" id="ARBA00023136"/>
    </source>
</evidence>
<sequence length="89" mass="9900">MNLSQEVEECGYFEGYTLQRFVIITCFSAVSVFGVLANALLVAVFWRTLPVSVYLACLASMDLLLCLTYLLLFGVDAGIVYLKDKVFSL</sequence>
<comment type="caution">
    <text evidence="6">The sequence shown here is derived from an EMBL/GenBank/DDBJ whole genome shotgun (WGS) entry which is preliminary data.</text>
</comment>
<dbReference type="Proteomes" id="UP000024635">
    <property type="component" value="Unassembled WGS sequence"/>
</dbReference>
<comment type="subcellular location">
    <subcellularLocation>
        <location evidence="1">Membrane</location>
    </subcellularLocation>
</comment>
<dbReference type="PANTHER" id="PTHR46709:SF11">
    <property type="entry name" value="G-PROTEIN COUPLED RECEPTORS FAMILY 1 PROFILE DOMAIN-CONTAINING PROTEIN"/>
    <property type="match status" value="1"/>
</dbReference>
<dbReference type="SUPFAM" id="SSF81321">
    <property type="entry name" value="Family A G protein-coupled receptor-like"/>
    <property type="match status" value="1"/>
</dbReference>
<dbReference type="OrthoDB" id="5837156at2759"/>
<accession>A0A016S6C0</accession>
<protein>
    <recommendedName>
        <fullName evidence="8">G-protein coupled receptors family 1 profile domain-containing protein</fullName>
    </recommendedName>
</protein>
<evidence type="ECO:0000256" key="1">
    <source>
        <dbReference type="ARBA" id="ARBA00004370"/>
    </source>
</evidence>
<dbReference type="PRINTS" id="PR00237">
    <property type="entry name" value="GPCRRHODOPSN"/>
</dbReference>
<dbReference type="AlphaFoldDB" id="A0A016S6C0"/>
<evidence type="ECO:0000256" key="3">
    <source>
        <dbReference type="ARBA" id="ARBA00022989"/>
    </source>
</evidence>
<keyword evidence="4 5" id="KW-0472">Membrane</keyword>
<dbReference type="Gene3D" id="1.20.1070.10">
    <property type="entry name" value="Rhodopsin 7-helix transmembrane proteins"/>
    <property type="match status" value="1"/>
</dbReference>
<dbReference type="PANTHER" id="PTHR46709">
    <property type="entry name" value="PROTEIN CBG23488-RELATED"/>
    <property type="match status" value="1"/>
</dbReference>
<dbReference type="GO" id="GO:0004930">
    <property type="term" value="F:G protein-coupled receptor activity"/>
    <property type="evidence" value="ECO:0007669"/>
    <property type="project" value="InterPro"/>
</dbReference>